<dbReference type="Proteomes" id="UP000030661">
    <property type="component" value="Unassembled WGS sequence"/>
</dbReference>
<evidence type="ECO:0000313" key="2">
    <source>
        <dbReference type="Proteomes" id="UP000030661"/>
    </source>
</evidence>
<reference evidence="1" key="1">
    <citation type="journal article" date="2015" name="PeerJ">
        <title>First genomic representation of candidate bacterial phylum KSB3 points to enhanced environmental sensing as a trigger of wastewater bulking.</title>
        <authorList>
            <person name="Sekiguchi Y."/>
            <person name="Ohashi A."/>
            <person name="Parks D.H."/>
            <person name="Yamauchi T."/>
            <person name="Tyson G.W."/>
            <person name="Hugenholtz P."/>
        </authorList>
    </citation>
    <scope>NUCLEOTIDE SEQUENCE [LARGE SCALE GENOMIC DNA]</scope>
</reference>
<keyword evidence="2" id="KW-1185">Reference proteome</keyword>
<name>A0A081CAB8_VECG1</name>
<protein>
    <submittedName>
        <fullName evidence="1">Uncharacterized protein</fullName>
    </submittedName>
</protein>
<dbReference type="EMBL" id="DF820480">
    <property type="protein sequence ID" value="GAK61523.1"/>
    <property type="molecule type" value="Genomic_DNA"/>
</dbReference>
<dbReference type="HOGENOM" id="CLU_3149846_0_0_0"/>
<accession>A0A081CAB8</accession>
<evidence type="ECO:0000313" key="1">
    <source>
        <dbReference type="EMBL" id="GAK61523.1"/>
    </source>
</evidence>
<gene>
    <name evidence="1" type="ORF">U27_01424</name>
</gene>
<organism evidence="1">
    <name type="scientific">Vecturithrix granuli</name>
    <dbReference type="NCBI Taxonomy" id="1499967"/>
    <lineage>
        <taxon>Bacteria</taxon>
        <taxon>Candidatus Moduliflexota</taxon>
        <taxon>Candidatus Vecturitrichia</taxon>
        <taxon>Candidatus Vecturitrichales</taxon>
        <taxon>Candidatus Vecturitrichaceae</taxon>
        <taxon>Candidatus Vecturithrix</taxon>
    </lineage>
</organism>
<sequence>MRFIDGENPNKTLEGIKTFMHGLASTLTFQCENPNKTLEGIKTFAAYW</sequence>
<dbReference type="AlphaFoldDB" id="A0A081CAB8"/>
<proteinExistence type="predicted"/>